<dbReference type="Pfam" id="PF03931">
    <property type="entry name" value="Skp1_POZ"/>
    <property type="match status" value="1"/>
</dbReference>
<sequence>MFAHLKNLSDFTSSVGKKFVSRNSGKNYASFAFISLINFQNLSEKECSTTNFENIFTNVLSMAEGFELVSNDGVAFKADWLVVKQSNTLKTMLESFGIDKNSENLESIPLPKINSKVLGKILQYCNHHRNDPPYDETKPFLPDFITNWDAEFFNVDTTFLILLAEAANYLDIKSLSDALSYILISIMKGRSRDFVLRALSAASNNIFKRQSEAMEQTVYFLNSCWKLNLNSPQSSLKRKFQQC</sequence>
<dbReference type="InterPro" id="IPR011333">
    <property type="entry name" value="SKP1/BTB/POZ_sf"/>
</dbReference>
<feature type="domain" description="SKP1 component POZ" evidence="3">
    <location>
        <begin position="66"/>
        <end position="130"/>
    </location>
</feature>
<dbReference type="PANTHER" id="PTHR11165">
    <property type="entry name" value="SKP1"/>
    <property type="match status" value="1"/>
</dbReference>
<dbReference type="Gene3D" id="3.30.710.10">
    <property type="entry name" value="Potassium Channel Kv1.1, Chain A"/>
    <property type="match status" value="1"/>
</dbReference>
<organism evidence="4 5">
    <name type="scientific">Trichinella nelsoni</name>
    <dbReference type="NCBI Taxonomy" id="6336"/>
    <lineage>
        <taxon>Eukaryota</taxon>
        <taxon>Metazoa</taxon>
        <taxon>Ecdysozoa</taxon>
        <taxon>Nematoda</taxon>
        <taxon>Enoplea</taxon>
        <taxon>Dorylaimia</taxon>
        <taxon>Trichinellida</taxon>
        <taxon>Trichinellidae</taxon>
        <taxon>Trichinella</taxon>
    </lineage>
</organism>
<keyword evidence="2" id="KW-0833">Ubl conjugation pathway</keyword>
<proteinExistence type="inferred from homology"/>
<comment type="caution">
    <text evidence="4">The sequence shown here is derived from an EMBL/GenBank/DDBJ whole genome shotgun (WGS) entry which is preliminary data.</text>
</comment>
<evidence type="ECO:0000313" key="5">
    <source>
        <dbReference type="Proteomes" id="UP000054630"/>
    </source>
</evidence>
<evidence type="ECO:0000259" key="3">
    <source>
        <dbReference type="Pfam" id="PF03931"/>
    </source>
</evidence>
<dbReference type="EMBL" id="JYDL01000069">
    <property type="protein sequence ID" value="KRX18712.1"/>
    <property type="molecule type" value="Genomic_DNA"/>
</dbReference>
<name>A0A0V0RW48_9BILA</name>
<dbReference type="SMART" id="SM00512">
    <property type="entry name" value="Skp1"/>
    <property type="match status" value="1"/>
</dbReference>
<accession>A0A0V0RW48</accession>
<reference evidence="4 5" key="1">
    <citation type="submission" date="2015-01" db="EMBL/GenBank/DDBJ databases">
        <title>Evolution of Trichinella species and genotypes.</title>
        <authorList>
            <person name="Korhonen P.K."/>
            <person name="Edoardo P."/>
            <person name="Giuseppe L.R."/>
            <person name="Gasser R.B."/>
        </authorList>
    </citation>
    <scope>NUCLEOTIDE SEQUENCE [LARGE SCALE GENOMIC DNA]</scope>
    <source>
        <strain evidence="4">ISS37</strain>
    </source>
</reference>
<protein>
    <submittedName>
        <fullName evidence="4">E3 ubiquitin ligase complex SCF subunit sconC</fullName>
    </submittedName>
</protein>
<dbReference type="InterPro" id="IPR016897">
    <property type="entry name" value="SKP1"/>
</dbReference>
<comment type="similarity">
    <text evidence="1">Belongs to the SKP1 family.</text>
</comment>
<evidence type="ECO:0000313" key="4">
    <source>
        <dbReference type="EMBL" id="KRX18712.1"/>
    </source>
</evidence>
<dbReference type="GO" id="GO:0016874">
    <property type="term" value="F:ligase activity"/>
    <property type="evidence" value="ECO:0007669"/>
    <property type="project" value="UniProtKB-KW"/>
</dbReference>
<dbReference type="InterPro" id="IPR036296">
    <property type="entry name" value="SKP1-like_dim_sf"/>
</dbReference>
<dbReference type="Proteomes" id="UP000054630">
    <property type="component" value="Unassembled WGS sequence"/>
</dbReference>
<keyword evidence="5" id="KW-1185">Reference proteome</keyword>
<dbReference type="AlphaFoldDB" id="A0A0V0RW48"/>
<gene>
    <name evidence="4" type="primary">sconC</name>
    <name evidence="4" type="ORF">T07_8175</name>
</gene>
<dbReference type="InterPro" id="IPR001232">
    <property type="entry name" value="SKP1-like"/>
</dbReference>
<dbReference type="InterPro" id="IPR016073">
    <property type="entry name" value="Skp1_comp_POZ"/>
</dbReference>
<dbReference type="CDD" id="cd18322">
    <property type="entry name" value="BTB_POZ_SKP1"/>
    <property type="match status" value="1"/>
</dbReference>
<evidence type="ECO:0000256" key="1">
    <source>
        <dbReference type="ARBA" id="ARBA00009993"/>
    </source>
</evidence>
<evidence type="ECO:0000256" key="2">
    <source>
        <dbReference type="ARBA" id="ARBA00022786"/>
    </source>
</evidence>
<keyword evidence="4" id="KW-0436">Ligase</keyword>
<dbReference type="OrthoDB" id="2342932at2759"/>
<dbReference type="SUPFAM" id="SSF54695">
    <property type="entry name" value="POZ domain"/>
    <property type="match status" value="1"/>
</dbReference>
<dbReference type="GO" id="GO:0006511">
    <property type="term" value="P:ubiquitin-dependent protein catabolic process"/>
    <property type="evidence" value="ECO:0007669"/>
    <property type="project" value="InterPro"/>
</dbReference>
<dbReference type="SUPFAM" id="SSF81382">
    <property type="entry name" value="Skp1 dimerisation domain-like"/>
    <property type="match status" value="1"/>
</dbReference>
<dbReference type="STRING" id="6336.A0A0V0RW48"/>